<dbReference type="InterPro" id="IPR046533">
    <property type="entry name" value="DUF6598"/>
</dbReference>
<keyword evidence="4" id="KW-1185">Reference proteome</keyword>
<gene>
    <name evidence="3" type="ORF">PVAP13_4NG230410</name>
</gene>
<feature type="domain" description="DUF6598" evidence="2">
    <location>
        <begin position="287"/>
        <end position="431"/>
    </location>
</feature>
<dbReference type="AlphaFoldDB" id="A0A8T0TE13"/>
<dbReference type="Proteomes" id="UP000823388">
    <property type="component" value="Chromosome 4N"/>
</dbReference>
<sequence>MAAVTNADVEVVDFDLDDDDLMDEDAGAEPAPAPAPASRLRSTIAGDDAPRKTKGRGFRDDPNSSSAPRDTRFGAGVRADFDSLGSGGGPAPIRYSSRNGTNRNDSNKEDGVNQLMGKVWDWNNMYGTNLKKFDGSVLAANEDGGRCEDDVTALREDHGDDPKDGSSGPESSADIDDWQDGHRVVQFLAISANFPICAINGYDGEHGRCIYAHSEGEVQEDGMVDLVPIGPCELLMAYGAIGLEIFYYTTARDEGHFVREDEGGLRPLGPRIIVQWNVDDNDEIEGYTKTISPGPGCDLEITYLVIPTAVQTSVEVRLKLKDLGYRSRAVYGKIKANAIDYRNKRVHLFSCDRERCLSFPSGTTSILPLSPSKIALPCSRLLKFHIEVDLTVITTCESHEEDKNLKFSLEFTRGITSQEREVDDDRVQVEIKYDSEY</sequence>
<name>A0A8T0TE13_PANVG</name>
<proteinExistence type="predicted"/>
<evidence type="ECO:0000256" key="1">
    <source>
        <dbReference type="SAM" id="MobiDB-lite"/>
    </source>
</evidence>
<evidence type="ECO:0000313" key="4">
    <source>
        <dbReference type="Proteomes" id="UP000823388"/>
    </source>
</evidence>
<evidence type="ECO:0000313" key="3">
    <source>
        <dbReference type="EMBL" id="KAG2606796.1"/>
    </source>
</evidence>
<feature type="compositionally biased region" description="Basic and acidic residues" evidence="1">
    <location>
        <begin position="154"/>
        <end position="164"/>
    </location>
</feature>
<feature type="compositionally biased region" description="Acidic residues" evidence="1">
    <location>
        <begin position="10"/>
        <end position="27"/>
    </location>
</feature>
<evidence type="ECO:0000259" key="2">
    <source>
        <dbReference type="Pfam" id="PF20241"/>
    </source>
</evidence>
<accession>A0A8T0TE13</accession>
<comment type="caution">
    <text evidence="3">The sequence shown here is derived from an EMBL/GenBank/DDBJ whole genome shotgun (WGS) entry which is preliminary data.</text>
</comment>
<dbReference type="OrthoDB" id="670781at2759"/>
<dbReference type="Pfam" id="PF20241">
    <property type="entry name" value="DUF6598"/>
    <property type="match status" value="1"/>
</dbReference>
<dbReference type="EMBL" id="CM029044">
    <property type="protein sequence ID" value="KAG2606796.1"/>
    <property type="molecule type" value="Genomic_DNA"/>
</dbReference>
<organism evidence="3 4">
    <name type="scientific">Panicum virgatum</name>
    <name type="common">Blackwell switchgrass</name>
    <dbReference type="NCBI Taxonomy" id="38727"/>
    <lineage>
        <taxon>Eukaryota</taxon>
        <taxon>Viridiplantae</taxon>
        <taxon>Streptophyta</taxon>
        <taxon>Embryophyta</taxon>
        <taxon>Tracheophyta</taxon>
        <taxon>Spermatophyta</taxon>
        <taxon>Magnoliopsida</taxon>
        <taxon>Liliopsida</taxon>
        <taxon>Poales</taxon>
        <taxon>Poaceae</taxon>
        <taxon>PACMAD clade</taxon>
        <taxon>Panicoideae</taxon>
        <taxon>Panicodae</taxon>
        <taxon>Paniceae</taxon>
        <taxon>Panicinae</taxon>
        <taxon>Panicum</taxon>
        <taxon>Panicum sect. Hiantes</taxon>
    </lineage>
</organism>
<feature type="region of interest" description="Disordered" evidence="1">
    <location>
        <begin position="154"/>
        <end position="176"/>
    </location>
</feature>
<protein>
    <recommendedName>
        <fullName evidence="2">DUF6598 domain-containing protein</fullName>
    </recommendedName>
</protein>
<feature type="region of interest" description="Disordered" evidence="1">
    <location>
        <begin position="1"/>
        <end position="111"/>
    </location>
</feature>
<reference evidence="3" key="1">
    <citation type="submission" date="2020-05" db="EMBL/GenBank/DDBJ databases">
        <title>WGS assembly of Panicum virgatum.</title>
        <authorList>
            <person name="Lovell J.T."/>
            <person name="Jenkins J."/>
            <person name="Shu S."/>
            <person name="Juenger T.E."/>
            <person name="Schmutz J."/>
        </authorList>
    </citation>
    <scope>NUCLEOTIDE SEQUENCE</scope>
    <source>
        <strain evidence="3">AP13</strain>
    </source>
</reference>